<dbReference type="InterPro" id="IPR024079">
    <property type="entry name" value="MetalloPept_cat_dom_sf"/>
</dbReference>
<dbReference type="GO" id="GO:0031012">
    <property type="term" value="C:extracellular matrix"/>
    <property type="evidence" value="ECO:0007669"/>
    <property type="project" value="InterPro"/>
</dbReference>
<dbReference type="PATRIC" id="fig|52.7.peg.6708"/>
<accession>A0A0K1EML3</accession>
<keyword evidence="5 10" id="KW-0732">Signal</keyword>
<keyword evidence="6" id="KW-0378">Hydrolase</keyword>
<dbReference type="Pfam" id="PF00413">
    <property type="entry name" value="Peptidase_M10"/>
    <property type="match status" value="1"/>
</dbReference>
<dbReference type="GO" id="GO:0006508">
    <property type="term" value="P:proteolysis"/>
    <property type="evidence" value="ECO:0007669"/>
    <property type="project" value="UniProtKB-KW"/>
</dbReference>
<dbReference type="AlphaFoldDB" id="A0A0K1EML3"/>
<reference evidence="12 13" key="1">
    <citation type="submission" date="2015-07" db="EMBL/GenBank/DDBJ databases">
        <title>Genome analysis of myxobacterium Chondromyces crocatus Cm c5 reveals a high potential for natural compound synthesis and the genetic basis for the loss of fruiting body formation.</title>
        <authorList>
            <person name="Zaburannyi N."/>
            <person name="Bunk B."/>
            <person name="Maier J."/>
            <person name="Overmann J."/>
            <person name="Mueller R."/>
        </authorList>
    </citation>
    <scope>NUCLEOTIDE SEQUENCE [LARGE SCALE GENOMIC DNA]</scope>
    <source>
        <strain evidence="12 13">Cm c5</strain>
    </source>
</reference>
<keyword evidence="7" id="KW-0862">Zinc</keyword>
<evidence type="ECO:0000256" key="9">
    <source>
        <dbReference type="SAM" id="Phobius"/>
    </source>
</evidence>
<dbReference type="InterPro" id="IPR001818">
    <property type="entry name" value="Pept_M10_metallopeptidase"/>
</dbReference>
<keyword evidence="9" id="KW-0472">Membrane</keyword>
<dbReference type="GO" id="GO:0030574">
    <property type="term" value="P:collagen catabolic process"/>
    <property type="evidence" value="ECO:0007669"/>
    <property type="project" value="TreeGrafter"/>
</dbReference>
<dbReference type="SUPFAM" id="SSF55486">
    <property type="entry name" value="Metalloproteases ('zincins'), catalytic domain"/>
    <property type="match status" value="1"/>
</dbReference>
<keyword evidence="3 12" id="KW-0645">Protease</keyword>
<organism evidence="12 13">
    <name type="scientific">Chondromyces crocatus</name>
    <dbReference type="NCBI Taxonomy" id="52"/>
    <lineage>
        <taxon>Bacteria</taxon>
        <taxon>Pseudomonadati</taxon>
        <taxon>Myxococcota</taxon>
        <taxon>Polyangia</taxon>
        <taxon>Polyangiales</taxon>
        <taxon>Polyangiaceae</taxon>
        <taxon>Chondromyces</taxon>
    </lineage>
</organism>
<keyword evidence="4" id="KW-0479">Metal-binding</keyword>
<evidence type="ECO:0000256" key="1">
    <source>
        <dbReference type="ARBA" id="ARBA00001947"/>
    </source>
</evidence>
<evidence type="ECO:0000256" key="10">
    <source>
        <dbReference type="SAM" id="SignalP"/>
    </source>
</evidence>
<dbReference type="PRINTS" id="PR00138">
    <property type="entry name" value="MATRIXIN"/>
</dbReference>
<proteinExistence type="inferred from homology"/>
<dbReference type="InterPro" id="IPR021190">
    <property type="entry name" value="Pept_M10A"/>
</dbReference>
<keyword evidence="9" id="KW-0812">Transmembrane</keyword>
<name>A0A0K1EML3_CHOCO</name>
<keyword evidence="8" id="KW-0482">Metalloprotease</keyword>
<keyword evidence="9" id="KW-1133">Transmembrane helix</keyword>
<evidence type="ECO:0000313" key="13">
    <source>
        <dbReference type="Proteomes" id="UP000067626"/>
    </source>
</evidence>
<dbReference type="STRING" id="52.CMC5_061030"/>
<keyword evidence="13" id="KW-1185">Reference proteome</keyword>
<dbReference type="Proteomes" id="UP000067626">
    <property type="component" value="Chromosome"/>
</dbReference>
<evidence type="ECO:0000256" key="5">
    <source>
        <dbReference type="ARBA" id="ARBA00022729"/>
    </source>
</evidence>
<dbReference type="GO" id="GO:0008270">
    <property type="term" value="F:zinc ion binding"/>
    <property type="evidence" value="ECO:0007669"/>
    <property type="project" value="InterPro"/>
</dbReference>
<evidence type="ECO:0000256" key="7">
    <source>
        <dbReference type="ARBA" id="ARBA00022833"/>
    </source>
</evidence>
<dbReference type="KEGG" id="ccro:CMC5_061030"/>
<evidence type="ECO:0000259" key="11">
    <source>
        <dbReference type="Pfam" id="PF00413"/>
    </source>
</evidence>
<dbReference type="PANTHER" id="PTHR10201:SF291">
    <property type="entry name" value="MATRIX METALLOPROTEINASE 1, ISOFORM C-RELATED"/>
    <property type="match status" value="1"/>
</dbReference>
<dbReference type="OrthoDB" id="5516015at2"/>
<evidence type="ECO:0000256" key="2">
    <source>
        <dbReference type="ARBA" id="ARBA00010370"/>
    </source>
</evidence>
<sequence length="304" mass="32383">MASGSRASAVVVASAFALLATSEAAAYCRSTTCRGVDACDGEIIEGCLPLQWKRSCIGFALQEDASSDVTLERANEALDAAFDAWQTADCGGATPGISVENMGTVTCDQTEYNKKAGNANILVFRDEVWPHVDGQHNIALTTVSYDPRNGELYNADIEVNTANYEFVDGDMYDLRSVLTHEAGHFLGMGHALTDDATMRPVYDVYSTDFRVLSPDDAAGICATYPPREEGSGHCNPIPRHGFARECGDDQAPGRCGMSPASASTAGGGAIALFGMSVMVAAVRRRRRTWVRRGEIKGRSGPPPG</sequence>
<protein>
    <submittedName>
        <fullName evidence="12">Exported protease</fullName>
    </submittedName>
</protein>
<gene>
    <name evidence="12" type="ORF">CMC5_061030</name>
</gene>
<comment type="cofactor">
    <cofactor evidence="1">
        <name>Zn(2+)</name>
        <dbReference type="ChEBI" id="CHEBI:29105"/>
    </cofactor>
</comment>
<dbReference type="GO" id="GO:0004222">
    <property type="term" value="F:metalloendopeptidase activity"/>
    <property type="evidence" value="ECO:0007669"/>
    <property type="project" value="InterPro"/>
</dbReference>
<dbReference type="EMBL" id="CP012159">
    <property type="protein sequence ID" value="AKT41882.1"/>
    <property type="molecule type" value="Genomic_DNA"/>
</dbReference>
<evidence type="ECO:0000256" key="4">
    <source>
        <dbReference type="ARBA" id="ARBA00022723"/>
    </source>
</evidence>
<dbReference type="Gene3D" id="3.40.390.10">
    <property type="entry name" value="Collagenase (Catalytic Domain)"/>
    <property type="match status" value="1"/>
</dbReference>
<feature type="chain" id="PRO_5005459696" evidence="10">
    <location>
        <begin position="27"/>
        <end position="304"/>
    </location>
</feature>
<feature type="transmembrane region" description="Helical" evidence="9">
    <location>
        <begin position="262"/>
        <end position="282"/>
    </location>
</feature>
<evidence type="ECO:0000313" key="12">
    <source>
        <dbReference type="EMBL" id="AKT41882.1"/>
    </source>
</evidence>
<comment type="similarity">
    <text evidence="2">Belongs to the peptidase M10A family.</text>
</comment>
<feature type="signal peptide" evidence="10">
    <location>
        <begin position="1"/>
        <end position="26"/>
    </location>
</feature>
<evidence type="ECO:0000256" key="8">
    <source>
        <dbReference type="ARBA" id="ARBA00023049"/>
    </source>
</evidence>
<evidence type="ECO:0000256" key="6">
    <source>
        <dbReference type="ARBA" id="ARBA00022801"/>
    </source>
</evidence>
<dbReference type="GO" id="GO:0030198">
    <property type="term" value="P:extracellular matrix organization"/>
    <property type="evidence" value="ECO:0007669"/>
    <property type="project" value="TreeGrafter"/>
</dbReference>
<evidence type="ECO:0000256" key="3">
    <source>
        <dbReference type="ARBA" id="ARBA00022670"/>
    </source>
</evidence>
<dbReference type="RefSeq" id="WP_050433593.1">
    <property type="nucleotide sequence ID" value="NZ_CP012159.1"/>
</dbReference>
<dbReference type="PANTHER" id="PTHR10201">
    <property type="entry name" value="MATRIX METALLOPROTEINASE"/>
    <property type="match status" value="1"/>
</dbReference>
<feature type="domain" description="Peptidase M10 metallopeptidase" evidence="11">
    <location>
        <begin position="52"/>
        <end position="224"/>
    </location>
</feature>